<dbReference type="EMBL" id="JBFOLJ010000009">
    <property type="protein sequence ID" value="KAL2508638.1"/>
    <property type="molecule type" value="Genomic_DNA"/>
</dbReference>
<protein>
    <submittedName>
        <fullName evidence="2">Uncharacterized protein</fullName>
    </submittedName>
</protein>
<evidence type="ECO:0000256" key="1">
    <source>
        <dbReference type="SAM" id="MobiDB-lite"/>
    </source>
</evidence>
<reference evidence="3" key="1">
    <citation type="submission" date="2024-07" db="EMBL/GenBank/DDBJ databases">
        <title>Two chromosome-level genome assemblies of Korean endemic species Abeliophyllum distichum and Forsythia ovata (Oleaceae).</title>
        <authorList>
            <person name="Jang H."/>
        </authorList>
    </citation>
    <scope>NUCLEOTIDE SEQUENCE [LARGE SCALE GENOMIC DNA]</scope>
</reference>
<feature type="region of interest" description="Disordered" evidence="1">
    <location>
        <begin position="1"/>
        <end position="29"/>
    </location>
</feature>
<dbReference type="AlphaFoldDB" id="A0ABD1T7W6"/>
<proteinExistence type="predicted"/>
<keyword evidence="3" id="KW-1185">Reference proteome</keyword>
<gene>
    <name evidence="2" type="ORF">Fot_32285</name>
</gene>
<sequence length="116" mass="12670">MLISTSKNGSISTTTSTGASPLNLLHKPPHFSEDVDNTCSTSYVSAPSSPGHVSSLPSSYFFSALASPMHFLLSEEKVELFSSKYEPIFFKSEFGPSFEFEFCSRLSPNGLMEMDP</sequence>
<dbReference type="Proteomes" id="UP001604277">
    <property type="component" value="Unassembled WGS sequence"/>
</dbReference>
<comment type="caution">
    <text evidence="2">The sequence shown here is derived from an EMBL/GenBank/DDBJ whole genome shotgun (WGS) entry which is preliminary data.</text>
</comment>
<evidence type="ECO:0000313" key="2">
    <source>
        <dbReference type="EMBL" id="KAL2508638.1"/>
    </source>
</evidence>
<evidence type="ECO:0000313" key="3">
    <source>
        <dbReference type="Proteomes" id="UP001604277"/>
    </source>
</evidence>
<feature type="compositionally biased region" description="Low complexity" evidence="1">
    <location>
        <begin position="1"/>
        <end position="18"/>
    </location>
</feature>
<name>A0ABD1T7W6_9LAMI</name>
<organism evidence="2 3">
    <name type="scientific">Forsythia ovata</name>
    <dbReference type="NCBI Taxonomy" id="205694"/>
    <lineage>
        <taxon>Eukaryota</taxon>
        <taxon>Viridiplantae</taxon>
        <taxon>Streptophyta</taxon>
        <taxon>Embryophyta</taxon>
        <taxon>Tracheophyta</taxon>
        <taxon>Spermatophyta</taxon>
        <taxon>Magnoliopsida</taxon>
        <taxon>eudicotyledons</taxon>
        <taxon>Gunneridae</taxon>
        <taxon>Pentapetalae</taxon>
        <taxon>asterids</taxon>
        <taxon>lamiids</taxon>
        <taxon>Lamiales</taxon>
        <taxon>Oleaceae</taxon>
        <taxon>Forsythieae</taxon>
        <taxon>Forsythia</taxon>
    </lineage>
</organism>
<accession>A0ABD1T7W6</accession>